<sequence length="164" mass="19921">MAINANVKNQFIKNFQNKILQGRQLLQTNNHRWGDKIFTNLYYDIEKIDWIEDQKKRQFTMIITNSWWIYLNSITSQKEEGAKIDYIKYIDAYNRFFSFLSKLEEFDLFSNFWMVLLKNFIKKKELSVDGITKFINSFCNIIKEREDFLKLVELQIILTFLRKS</sequence>
<reference evidence="1" key="1">
    <citation type="journal article" date="2014" name="Front. Microbiol.">
        <title>High frequency of phylogenetically diverse reductive dehalogenase-homologous genes in deep subseafloor sedimentary metagenomes.</title>
        <authorList>
            <person name="Kawai M."/>
            <person name="Futagami T."/>
            <person name="Toyoda A."/>
            <person name="Takaki Y."/>
            <person name="Nishi S."/>
            <person name="Hori S."/>
            <person name="Arai W."/>
            <person name="Tsubouchi T."/>
            <person name="Morono Y."/>
            <person name="Uchiyama I."/>
            <person name="Ito T."/>
            <person name="Fujiyama A."/>
            <person name="Inagaki F."/>
            <person name="Takami H."/>
        </authorList>
    </citation>
    <scope>NUCLEOTIDE SEQUENCE</scope>
    <source>
        <strain evidence="1">Expedition CK06-06</strain>
    </source>
</reference>
<comment type="caution">
    <text evidence="1">The sequence shown here is derived from an EMBL/GenBank/DDBJ whole genome shotgun (WGS) entry which is preliminary data.</text>
</comment>
<protein>
    <submittedName>
        <fullName evidence="1">Uncharacterized protein</fullName>
    </submittedName>
</protein>
<name>X0X9D3_9ZZZZ</name>
<feature type="non-terminal residue" evidence="1">
    <location>
        <position position="164"/>
    </location>
</feature>
<dbReference type="EMBL" id="BARS01047412">
    <property type="protein sequence ID" value="GAG39675.1"/>
    <property type="molecule type" value="Genomic_DNA"/>
</dbReference>
<dbReference type="AlphaFoldDB" id="X0X9D3"/>
<proteinExistence type="predicted"/>
<organism evidence="1">
    <name type="scientific">marine sediment metagenome</name>
    <dbReference type="NCBI Taxonomy" id="412755"/>
    <lineage>
        <taxon>unclassified sequences</taxon>
        <taxon>metagenomes</taxon>
        <taxon>ecological metagenomes</taxon>
    </lineage>
</organism>
<evidence type="ECO:0000313" key="1">
    <source>
        <dbReference type="EMBL" id="GAG39675.1"/>
    </source>
</evidence>
<gene>
    <name evidence="1" type="ORF">S01H1_71222</name>
</gene>
<accession>X0X9D3</accession>